<dbReference type="NCBIfam" id="NF005941">
    <property type="entry name" value="PRK07993.1"/>
    <property type="match status" value="1"/>
</dbReference>
<accession>I2BAD6</accession>
<dbReference type="InterPro" id="IPR048731">
    <property type="entry name" value="HolB_lid-gammaproteobact"/>
</dbReference>
<organism evidence="10 11">
    <name type="scientific">Shimwellia blattae (strain ATCC 29907 / DSM 4481 / JCM 1650 / NBRC 105725 / CDC 9005-74)</name>
    <name type="common">Escherichia blattae</name>
    <dbReference type="NCBI Taxonomy" id="630626"/>
    <lineage>
        <taxon>Bacteria</taxon>
        <taxon>Pseudomonadati</taxon>
        <taxon>Pseudomonadota</taxon>
        <taxon>Gammaproteobacteria</taxon>
        <taxon>Enterobacterales</taxon>
        <taxon>Enterobacteriaceae</taxon>
        <taxon>Shimwellia</taxon>
    </lineage>
</organism>
<dbReference type="RefSeq" id="WP_002440240.1">
    <property type="nucleotide sequence ID" value="NC_017910.1"/>
</dbReference>
<dbReference type="AlphaFoldDB" id="I2BAD6"/>
<dbReference type="EC" id="2.7.7.7" evidence="1"/>
<evidence type="ECO:0000256" key="2">
    <source>
        <dbReference type="ARBA" id="ARBA00014363"/>
    </source>
</evidence>
<dbReference type="InterPro" id="IPR050238">
    <property type="entry name" value="DNA_Rep/Repair_Clamp_Loader"/>
</dbReference>
<dbReference type="HOGENOM" id="CLU_006229_4_3_6"/>
<keyword evidence="4" id="KW-0548">Nucleotidyltransferase</keyword>
<evidence type="ECO:0000256" key="3">
    <source>
        <dbReference type="ARBA" id="ARBA00022679"/>
    </source>
</evidence>
<gene>
    <name evidence="10" type="primary">holB</name>
    <name evidence="10" type="ordered locus">EBL_c24010</name>
</gene>
<sequence>MRWYPWLRPAFEQLISQYQSGRAHHALLVHALPGMGDDALIYAICRWLMCEHPDGHKSCGHCRGCQLMQAGTHPDYHLVVPEKGKSAIGIDPVRQVTEKLYSRSGRGGARIVWIPDAEKLTEPAANALLKTLEEPPENCWFFLGCREPARLLITLRSRCLSWHLAPPDEPYALAWLGRETHLEPWPLQTALRLSMGAPGAALALLQPENWKRRSAVCARLEEALQHRDLLLLTSVLNDEHVVESLHWISTLLLDALKVQRGAASWLANADARGLVEQLCSMMSAAVLQAVLHHLFQCREQLRDVPGLNRELMLTELLLRWEQWMRPGAMLPADYL</sequence>
<keyword evidence="6" id="KW-0239">DNA-directed DNA polymerase</keyword>
<dbReference type="GO" id="GO:0009360">
    <property type="term" value="C:DNA polymerase III complex"/>
    <property type="evidence" value="ECO:0007669"/>
    <property type="project" value="InterPro"/>
</dbReference>
<dbReference type="FunFam" id="3.40.50.300:FF:000890">
    <property type="entry name" value="DNA polymerase III subunit delta"/>
    <property type="match status" value="1"/>
</dbReference>
<keyword evidence="11" id="KW-1185">Reference proteome</keyword>
<feature type="domain" description="DNA polymerase III subunit delta' AAA+ ATPase lid" evidence="9">
    <location>
        <begin position="167"/>
        <end position="206"/>
    </location>
</feature>
<dbReference type="InterPro" id="IPR027417">
    <property type="entry name" value="P-loop_NTPase"/>
</dbReference>
<dbReference type="Pfam" id="PF21500">
    <property type="entry name" value="HolB_lid"/>
    <property type="match status" value="1"/>
</dbReference>
<keyword evidence="3" id="KW-0808">Transferase</keyword>
<dbReference type="KEGG" id="ebt:EBL_c24010"/>
<dbReference type="GO" id="GO:0008408">
    <property type="term" value="F:3'-5' exonuclease activity"/>
    <property type="evidence" value="ECO:0007669"/>
    <property type="project" value="InterPro"/>
</dbReference>
<dbReference type="Proteomes" id="UP000001955">
    <property type="component" value="Chromosome"/>
</dbReference>
<accession>K6VU97</accession>
<evidence type="ECO:0000259" key="9">
    <source>
        <dbReference type="Pfam" id="PF21500"/>
    </source>
</evidence>
<evidence type="ECO:0000256" key="4">
    <source>
        <dbReference type="ARBA" id="ARBA00022695"/>
    </source>
</evidence>
<dbReference type="SUPFAM" id="SSF52540">
    <property type="entry name" value="P-loop containing nucleoside triphosphate hydrolases"/>
    <property type="match status" value="1"/>
</dbReference>
<dbReference type="PANTHER" id="PTHR11669:SF8">
    <property type="entry name" value="DNA POLYMERASE III SUBUNIT DELTA"/>
    <property type="match status" value="1"/>
</dbReference>
<dbReference type="GO" id="GO:0003677">
    <property type="term" value="F:DNA binding"/>
    <property type="evidence" value="ECO:0007669"/>
    <property type="project" value="InterPro"/>
</dbReference>
<reference evidence="10 11" key="1">
    <citation type="journal article" date="2012" name="J. Bacteriol.">
        <title>Complete genome sequence of the B12-producing Shimwellia blattae strain DSM 4481, isolated from a cockroach.</title>
        <authorList>
            <person name="Brzuszkiewicz E."/>
            <person name="Waschkowitz T."/>
            <person name="Wiezer A."/>
            <person name="Daniel R."/>
        </authorList>
    </citation>
    <scope>NUCLEOTIDE SEQUENCE [LARGE SCALE GENOMIC DNA]</scope>
    <source>
        <strain evidence="11">ATCC 29907 / DSM 4481 / JCM 1650 / NBRC 105725 / CDC 9005-74</strain>
    </source>
</reference>
<dbReference type="GO" id="GO:0003887">
    <property type="term" value="F:DNA-directed DNA polymerase activity"/>
    <property type="evidence" value="ECO:0007669"/>
    <property type="project" value="UniProtKB-KW"/>
</dbReference>
<dbReference type="Pfam" id="PF09115">
    <property type="entry name" value="DNApol3-delta_C"/>
    <property type="match status" value="1"/>
</dbReference>
<evidence type="ECO:0000259" key="8">
    <source>
        <dbReference type="Pfam" id="PF09115"/>
    </source>
</evidence>
<dbReference type="EMBL" id="CP001560">
    <property type="protein sequence ID" value="AFJ47490.1"/>
    <property type="molecule type" value="Genomic_DNA"/>
</dbReference>
<dbReference type="NCBIfam" id="TIGR00678">
    <property type="entry name" value="holB"/>
    <property type="match status" value="1"/>
</dbReference>
<dbReference type="STRING" id="630626.EBL_c24010"/>
<evidence type="ECO:0000256" key="5">
    <source>
        <dbReference type="ARBA" id="ARBA00022705"/>
    </source>
</evidence>
<comment type="catalytic activity">
    <reaction evidence="7">
        <text>DNA(n) + a 2'-deoxyribonucleoside 5'-triphosphate = DNA(n+1) + diphosphate</text>
        <dbReference type="Rhea" id="RHEA:22508"/>
        <dbReference type="Rhea" id="RHEA-COMP:17339"/>
        <dbReference type="Rhea" id="RHEA-COMP:17340"/>
        <dbReference type="ChEBI" id="CHEBI:33019"/>
        <dbReference type="ChEBI" id="CHEBI:61560"/>
        <dbReference type="ChEBI" id="CHEBI:173112"/>
        <dbReference type="EC" id="2.7.7.7"/>
    </reaction>
</comment>
<dbReference type="Pfam" id="PF13177">
    <property type="entry name" value="DNA_pol3_delta2"/>
    <property type="match status" value="1"/>
</dbReference>
<name>I2BAD6_SHIBC</name>
<dbReference type="Gene3D" id="1.20.272.10">
    <property type="match status" value="1"/>
</dbReference>
<evidence type="ECO:0000313" key="11">
    <source>
        <dbReference type="Proteomes" id="UP000001955"/>
    </source>
</evidence>
<dbReference type="InterPro" id="IPR015199">
    <property type="entry name" value="DNA_pol_III_delta_C"/>
</dbReference>
<dbReference type="Gene3D" id="1.10.8.10">
    <property type="entry name" value="DNA helicase RuvA subunit, C-terminal domain"/>
    <property type="match status" value="1"/>
</dbReference>
<dbReference type="SUPFAM" id="SSF48019">
    <property type="entry name" value="post-AAA+ oligomerization domain-like"/>
    <property type="match status" value="1"/>
</dbReference>
<dbReference type="InterPro" id="IPR004622">
    <property type="entry name" value="DNA_pol_HolB"/>
</dbReference>
<evidence type="ECO:0000256" key="1">
    <source>
        <dbReference type="ARBA" id="ARBA00012417"/>
    </source>
</evidence>
<protein>
    <recommendedName>
        <fullName evidence="2">DNA polymerase III subunit delta'</fullName>
        <ecNumber evidence="1">2.7.7.7</ecNumber>
    </recommendedName>
</protein>
<dbReference type="InterPro" id="IPR008921">
    <property type="entry name" value="DNA_pol3_clamp-load_cplx_C"/>
</dbReference>
<dbReference type="Gene3D" id="3.40.50.300">
    <property type="entry name" value="P-loop containing nucleotide triphosphate hydrolases"/>
    <property type="match status" value="1"/>
</dbReference>
<dbReference type="OrthoDB" id="9811073at2"/>
<dbReference type="GO" id="GO:0006261">
    <property type="term" value="P:DNA-templated DNA replication"/>
    <property type="evidence" value="ECO:0007669"/>
    <property type="project" value="TreeGrafter"/>
</dbReference>
<evidence type="ECO:0000256" key="6">
    <source>
        <dbReference type="ARBA" id="ARBA00022932"/>
    </source>
</evidence>
<keyword evidence="5" id="KW-0235">DNA replication</keyword>
<proteinExistence type="predicted"/>
<feature type="domain" description="DNA polymerase III delta subunit C-terminal" evidence="8">
    <location>
        <begin position="208"/>
        <end position="322"/>
    </location>
</feature>
<dbReference type="PANTHER" id="PTHR11669">
    <property type="entry name" value="REPLICATION FACTOR C / DNA POLYMERASE III GAMMA-TAU SUBUNIT"/>
    <property type="match status" value="1"/>
</dbReference>
<dbReference type="eggNOG" id="COG0470">
    <property type="taxonomic scope" value="Bacteria"/>
</dbReference>
<evidence type="ECO:0000313" key="10">
    <source>
        <dbReference type="EMBL" id="AFJ47490.1"/>
    </source>
</evidence>
<dbReference type="PATRIC" id="fig|630626.3.peg.2324"/>
<evidence type="ECO:0000256" key="7">
    <source>
        <dbReference type="ARBA" id="ARBA00049244"/>
    </source>
</evidence>